<dbReference type="Pfam" id="PF00005">
    <property type="entry name" value="ABC_tran"/>
    <property type="match status" value="1"/>
</dbReference>
<dbReference type="InterPro" id="IPR027417">
    <property type="entry name" value="P-loop_NTPase"/>
</dbReference>
<keyword evidence="4 6" id="KW-0067">ATP-binding</keyword>
<dbReference type="RefSeq" id="WP_213808952.1">
    <property type="nucleotide sequence ID" value="NZ_JAAMFK010000003.1"/>
</dbReference>
<feature type="domain" description="ABC transporter" evidence="5">
    <location>
        <begin position="9"/>
        <end position="243"/>
    </location>
</feature>
<gene>
    <name evidence="6" type="ORF">G6R29_03365</name>
</gene>
<dbReference type="InterPro" id="IPR017911">
    <property type="entry name" value="MacB-like_ATP-bd"/>
</dbReference>
<keyword evidence="7" id="KW-1185">Reference proteome</keyword>
<sequence>MTLLSVNHLKKEYKSKRSSQKVEALRDIDFQVEEGEFIAIMGESGSGKSTLLNCIATLDRPTAGQIQIQGRDLAAFKDKDLASFRREHLGFVFQEFNLLDTLSVKDNIYLPLVLSKKTQGKEEKLAKLAIRLGIENLLDKYPYELSGGQQQRVAIARALITNPEILLCDEPTGALDSKNASEILNLFDACHQNGQTILMVTHSPLSASHAKRVLFIKDGMVFHQIYRGDKSEQEMLVAINDAMTNLLGGQS</sequence>
<dbReference type="PANTHER" id="PTHR42798:SF7">
    <property type="entry name" value="ALPHA-D-RIBOSE 1-METHYLPHOSPHONATE 5-TRIPHOSPHATE SYNTHASE SUBUNIT PHNL"/>
    <property type="match status" value="1"/>
</dbReference>
<accession>A0ABS5QZU2</accession>
<proteinExistence type="inferred from homology"/>
<evidence type="ECO:0000256" key="4">
    <source>
        <dbReference type="ARBA" id="ARBA00022840"/>
    </source>
</evidence>
<dbReference type="SUPFAM" id="SSF52540">
    <property type="entry name" value="P-loop containing nucleoside triphosphate hydrolases"/>
    <property type="match status" value="1"/>
</dbReference>
<dbReference type="PROSITE" id="PS00211">
    <property type="entry name" value="ABC_TRANSPORTER_1"/>
    <property type="match status" value="1"/>
</dbReference>
<dbReference type="InterPro" id="IPR003439">
    <property type="entry name" value="ABC_transporter-like_ATP-bd"/>
</dbReference>
<dbReference type="GO" id="GO:0005524">
    <property type="term" value="F:ATP binding"/>
    <property type="evidence" value="ECO:0007669"/>
    <property type="project" value="UniProtKB-KW"/>
</dbReference>
<dbReference type="EMBL" id="JAAMFK010000003">
    <property type="protein sequence ID" value="MBS9338670.1"/>
    <property type="molecule type" value="Genomic_DNA"/>
</dbReference>
<keyword evidence="3" id="KW-0547">Nucleotide-binding</keyword>
<dbReference type="Gene3D" id="3.40.50.300">
    <property type="entry name" value="P-loop containing nucleotide triphosphate hydrolases"/>
    <property type="match status" value="1"/>
</dbReference>
<dbReference type="SMART" id="SM00382">
    <property type="entry name" value="AAA"/>
    <property type="match status" value="1"/>
</dbReference>
<comment type="similarity">
    <text evidence="1">Belongs to the ABC transporter superfamily.</text>
</comment>
<evidence type="ECO:0000259" key="5">
    <source>
        <dbReference type="PROSITE" id="PS50893"/>
    </source>
</evidence>
<evidence type="ECO:0000256" key="3">
    <source>
        <dbReference type="ARBA" id="ARBA00022741"/>
    </source>
</evidence>
<evidence type="ECO:0000313" key="7">
    <source>
        <dbReference type="Proteomes" id="UP001519504"/>
    </source>
</evidence>
<keyword evidence="2" id="KW-0813">Transport</keyword>
<protein>
    <submittedName>
        <fullName evidence="6">ABC transporter ATP-binding protein</fullName>
    </submittedName>
</protein>
<evidence type="ECO:0000256" key="2">
    <source>
        <dbReference type="ARBA" id="ARBA00022448"/>
    </source>
</evidence>
<name>A0ABS5QZU2_9LACO</name>
<reference evidence="6 7" key="1">
    <citation type="submission" date="2020-02" db="EMBL/GenBank/DDBJ databases">
        <title>Fructobacillus sp. isolated from paper mulberry of Taiwan.</title>
        <authorList>
            <person name="Lin S.-T."/>
        </authorList>
    </citation>
    <scope>NUCLEOTIDE SEQUENCE [LARGE SCALE GENOMIC DNA]</scope>
    <source>
        <strain evidence="6 7">M2-14</strain>
    </source>
</reference>
<dbReference type="InterPro" id="IPR017871">
    <property type="entry name" value="ABC_transporter-like_CS"/>
</dbReference>
<dbReference type="CDD" id="cd03255">
    <property type="entry name" value="ABC_MJ0796_LolCDE_FtsE"/>
    <property type="match status" value="1"/>
</dbReference>
<dbReference type="InterPro" id="IPR003593">
    <property type="entry name" value="AAA+_ATPase"/>
</dbReference>
<evidence type="ECO:0000313" key="6">
    <source>
        <dbReference type="EMBL" id="MBS9338670.1"/>
    </source>
</evidence>
<comment type="caution">
    <text evidence="6">The sequence shown here is derived from an EMBL/GenBank/DDBJ whole genome shotgun (WGS) entry which is preliminary data.</text>
</comment>
<dbReference type="PANTHER" id="PTHR42798">
    <property type="entry name" value="LIPOPROTEIN-RELEASING SYSTEM ATP-BINDING PROTEIN LOLD"/>
    <property type="match status" value="1"/>
</dbReference>
<dbReference type="Proteomes" id="UP001519504">
    <property type="component" value="Unassembled WGS sequence"/>
</dbReference>
<organism evidence="6 7">
    <name type="scientific">Fructobacillus broussonetiae</name>
    <dbReference type="NCBI Taxonomy" id="2713173"/>
    <lineage>
        <taxon>Bacteria</taxon>
        <taxon>Bacillati</taxon>
        <taxon>Bacillota</taxon>
        <taxon>Bacilli</taxon>
        <taxon>Lactobacillales</taxon>
        <taxon>Lactobacillaceae</taxon>
        <taxon>Fructobacillus</taxon>
    </lineage>
</organism>
<dbReference type="PROSITE" id="PS50893">
    <property type="entry name" value="ABC_TRANSPORTER_2"/>
    <property type="match status" value="1"/>
</dbReference>
<evidence type="ECO:0000256" key="1">
    <source>
        <dbReference type="ARBA" id="ARBA00005417"/>
    </source>
</evidence>